<proteinExistence type="predicted"/>
<name>A0A1D8A943_9SPHN</name>
<reference evidence="2" key="1">
    <citation type="journal article" date="2017" name="J. Biotechnol.">
        <title>Complete genome sequence of Novosphingobium resinovorum SA1, a versatile xenobiotic-degrading bacterium capable of utilizing sulfanilic acid.</title>
        <authorList>
            <person name="Hegedus B."/>
            <person name="Kos P.B."/>
            <person name="Balint B."/>
            <person name="Maroti G."/>
            <person name="Gan H.M."/>
            <person name="Perei K."/>
            <person name="Rakhely G."/>
        </authorList>
    </citation>
    <scope>NUCLEOTIDE SEQUENCE [LARGE SCALE GENOMIC DNA]</scope>
    <source>
        <strain evidence="2">SA1</strain>
    </source>
</reference>
<evidence type="ECO:0000313" key="2">
    <source>
        <dbReference type="Proteomes" id="UP000094626"/>
    </source>
</evidence>
<organism evidence="1 2">
    <name type="scientific">Novosphingobium resinovorum</name>
    <dbReference type="NCBI Taxonomy" id="158500"/>
    <lineage>
        <taxon>Bacteria</taxon>
        <taxon>Pseudomonadati</taxon>
        <taxon>Pseudomonadota</taxon>
        <taxon>Alphaproteobacteria</taxon>
        <taxon>Sphingomonadales</taxon>
        <taxon>Sphingomonadaceae</taxon>
        <taxon>Novosphingobium</taxon>
    </lineage>
</organism>
<evidence type="ECO:0000313" key="1">
    <source>
        <dbReference type="EMBL" id="AOR78629.1"/>
    </source>
</evidence>
<dbReference type="KEGG" id="nre:BES08_10820"/>
<dbReference type="EMBL" id="CP017075">
    <property type="protein sequence ID" value="AOR78629.1"/>
    <property type="molecule type" value="Genomic_DNA"/>
</dbReference>
<gene>
    <name evidence="1" type="ORF">BES08_10820</name>
</gene>
<dbReference type="AlphaFoldDB" id="A0A1D8A943"/>
<accession>A0A1D8A943</accession>
<sequence>MLAYAVLEEGESTGGVIYARSAIAARREGANEYADGDFSYVTCHRAPWADAYHGKALDVGLMILHGWHFECSGCGGRIDEDMLDEKQIEPDDVIGHQHSAAYCDARCEAGAALEKAQAEHVQKRWLRRFAKIVKRRFPDAVPELKHAYAILRDGRHVIEQVTVSFDFPGRQHWPAELTWRRRRDYAGGYRRRAPQPHASNKPTWQCASGDREAFEAYAAATKVQPQEQPL</sequence>
<keyword evidence="2" id="KW-1185">Reference proteome</keyword>
<dbReference type="Proteomes" id="UP000094626">
    <property type="component" value="Chromosome"/>
</dbReference>
<protein>
    <submittedName>
        <fullName evidence="1">Uncharacterized protein</fullName>
    </submittedName>
</protein>